<evidence type="ECO:0000256" key="13">
    <source>
        <dbReference type="NCBIfam" id="TIGR02402"/>
    </source>
</evidence>
<keyword evidence="20" id="KW-1185">Reference proteome</keyword>
<reference evidence="19" key="1">
    <citation type="submission" date="2012-06" db="EMBL/GenBank/DDBJ databases">
        <title>Complete sequence of chromosome of Desulfomonile tiedjei DSM 6799.</title>
        <authorList>
            <consortium name="US DOE Joint Genome Institute (JGI-PGF)"/>
            <person name="Lucas S."/>
            <person name="Copeland A."/>
            <person name="Lapidus A."/>
            <person name="Glavina del Rio T."/>
            <person name="Dalin E."/>
            <person name="Tice H."/>
            <person name="Bruce D."/>
            <person name="Goodwin L."/>
            <person name="Pitluck S."/>
            <person name="Peters L."/>
            <person name="Ovchinnikova G."/>
            <person name="Zeytun A."/>
            <person name="Lu M."/>
            <person name="Kyrpides N."/>
            <person name="Mavromatis K."/>
            <person name="Ivanova N."/>
            <person name="Brettin T."/>
            <person name="Detter J.C."/>
            <person name="Han C."/>
            <person name="Larimer F."/>
            <person name="Land M."/>
            <person name="Hauser L."/>
            <person name="Markowitz V."/>
            <person name="Cheng J.-F."/>
            <person name="Hugenholtz P."/>
            <person name="Woyke T."/>
            <person name="Wu D."/>
            <person name="Spring S."/>
            <person name="Schroeder M."/>
            <person name="Brambilla E."/>
            <person name="Klenk H.-P."/>
            <person name="Eisen J.A."/>
        </authorList>
    </citation>
    <scope>NUCLEOTIDE SEQUENCE</scope>
    <source>
        <strain evidence="19">DSM 6799</strain>
    </source>
</reference>
<dbReference type="InterPro" id="IPR017853">
    <property type="entry name" value="GH"/>
</dbReference>
<comment type="similarity">
    <text evidence="3 14">Belongs to the glycosyl hydrolase 13 family.</text>
</comment>
<evidence type="ECO:0000256" key="6">
    <source>
        <dbReference type="ARBA" id="ARBA00022490"/>
    </source>
</evidence>
<dbReference type="eggNOG" id="COG0296">
    <property type="taxonomic scope" value="Bacteria"/>
</dbReference>
<dbReference type="SUPFAM" id="SSF81296">
    <property type="entry name" value="E set domains"/>
    <property type="match status" value="1"/>
</dbReference>
<evidence type="ECO:0000256" key="1">
    <source>
        <dbReference type="ARBA" id="ARBA00004496"/>
    </source>
</evidence>
<keyword evidence="7 14" id="KW-0378">Hydrolase</keyword>
<dbReference type="PIRSF" id="PIRSF006337">
    <property type="entry name" value="Trehalose_TreZ"/>
    <property type="match status" value="1"/>
</dbReference>
<comment type="subcellular location">
    <subcellularLocation>
        <location evidence="1 15">Cytoplasm</location>
    </subcellularLocation>
</comment>
<dbReference type="RefSeq" id="WP_014810285.1">
    <property type="nucleotide sequence ID" value="NC_018025.1"/>
</dbReference>
<evidence type="ECO:0000256" key="16">
    <source>
        <dbReference type="PIRSR" id="PIRSR006337-2"/>
    </source>
</evidence>
<feature type="binding site" evidence="16">
    <location>
        <begin position="324"/>
        <end position="328"/>
    </location>
    <ligand>
        <name>substrate</name>
    </ligand>
</feature>
<feature type="binding site" evidence="16">
    <location>
        <begin position="260"/>
        <end position="265"/>
    </location>
    <ligand>
        <name>substrate</name>
    </ligand>
</feature>
<evidence type="ECO:0000256" key="10">
    <source>
        <dbReference type="ARBA" id="ARBA00032057"/>
    </source>
</evidence>
<evidence type="ECO:0000256" key="14">
    <source>
        <dbReference type="PIRNR" id="PIRNR006337"/>
    </source>
</evidence>
<evidence type="ECO:0000256" key="3">
    <source>
        <dbReference type="ARBA" id="ARBA00008061"/>
    </source>
</evidence>
<dbReference type="CDD" id="cd11325">
    <property type="entry name" value="AmyAc_GTHase"/>
    <property type="match status" value="1"/>
</dbReference>
<dbReference type="SUPFAM" id="SSF51445">
    <property type="entry name" value="(Trans)glycosidases"/>
    <property type="match status" value="1"/>
</dbReference>
<name>I4C6F2_DESTA</name>
<dbReference type="GO" id="GO:0005737">
    <property type="term" value="C:cytoplasm"/>
    <property type="evidence" value="ECO:0007669"/>
    <property type="project" value="UniProtKB-SubCell"/>
</dbReference>
<protein>
    <recommendedName>
        <fullName evidence="5 13">Malto-oligosyltrehalose trehalohydrolase</fullName>
        <shortName evidence="14">MTHase</shortName>
        <ecNumber evidence="4 13">3.2.1.141</ecNumber>
    </recommendedName>
    <alternativeName>
        <fullName evidence="11 14">4-alpha-D-((1-&gt;4)-alpha-D-glucano)trehalose trehalohydrolase</fullName>
    </alternativeName>
    <alternativeName>
        <fullName evidence="10 14">Maltooligosyl trehalose trehalohydrolase</fullName>
    </alternativeName>
</protein>
<dbReference type="InterPro" id="IPR013783">
    <property type="entry name" value="Ig-like_fold"/>
</dbReference>
<evidence type="ECO:0000256" key="2">
    <source>
        <dbReference type="ARBA" id="ARBA00005199"/>
    </source>
</evidence>
<evidence type="ECO:0000256" key="15">
    <source>
        <dbReference type="PIRSR" id="PIRSR006337-1"/>
    </source>
</evidence>
<dbReference type="OrthoDB" id="9760647at2"/>
<comment type="catalytic activity">
    <reaction evidence="12 14">
        <text>hydrolysis of (1-&gt;4)-alpha-D-glucosidic linkage in 4-alpha-D-[(1-&gt;4)-alpha-D-glucanosyl]n trehalose to yield trehalose and (1-&gt;4)-alpha-D-glucan.</text>
        <dbReference type="EC" id="3.2.1.141"/>
    </reaction>
</comment>
<dbReference type="EC" id="3.2.1.141" evidence="4 13"/>
<dbReference type="Gene3D" id="2.60.40.10">
    <property type="entry name" value="Immunoglobulins"/>
    <property type="match status" value="1"/>
</dbReference>
<dbReference type="PANTHER" id="PTHR43651">
    <property type="entry name" value="1,4-ALPHA-GLUCAN-BRANCHING ENZYME"/>
    <property type="match status" value="1"/>
</dbReference>
<feature type="binding site" evidence="16">
    <location>
        <begin position="392"/>
        <end position="397"/>
    </location>
    <ligand>
        <name>substrate</name>
    </ligand>
</feature>
<dbReference type="GO" id="GO:0033942">
    <property type="term" value="F:4-alpha-D-(1-&gt;4)-alpha-D-glucanotrehalose trehalohydrolase activity"/>
    <property type="evidence" value="ECO:0007669"/>
    <property type="project" value="UniProtKB-EC"/>
</dbReference>
<dbReference type="InterPro" id="IPR014756">
    <property type="entry name" value="Ig_E-set"/>
</dbReference>
<evidence type="ECO:0000256" key="5">
    <source>
        <dbReference type="ARBA" id="ARBA00015938"/>
    </source>
</evidence>
<dbReference type="SMART" id="SM00642">
    <property type="entry name" value="Aamy"/>
    <property type="match status" value="1"/>
</dbReference>
<evidence type="ECO:0000313" key="20">
    <source>
        <dbReference type="Proteomes" id="UP000006055"/>
    </source>
</evidence>
<dbReference type="PANTHER" id="PTHR43651:SF11">
    <property type="entry name" value="MALTO-OLIGOSYLTREHALOSE TREHALOHYDROLASE"/>
    <property type="match status" value="1"/>
</dbReference>
<gene>
    <name evidence="19" type="ordered locus">Desti_2462</name>
</gene>
<dbReference type="CDD" id="cd02853">
    <property type="entry name" value="E_set_MTHase_like_N"/>
    <property type="match status" value="1"/>
</dbReference>
<dbReference type="STRING" id="706587.Desti_2462"/>
<evidence type="ECO:0000256" key="7">
    <source>
        <dbReference type="ARBA" id="ARBA00022801"/>
    </source>
</evidence>
<evidence type="ECO:0000256" key="4">
    <source>
        <dbReference type="ARBA" id="ARBA00012268"/>
    </source>
</evidence>
<accession>I4C6F2</accession>
<dbReference type="AlphaFoldDB" id="I4C6F2"/>
<dbReference type="Pfam" id="PF00128">
    <property type="entry name" value="Alpha-amylase"/>
    <property type="match status" value="1"/>
</dbReference>
<evidence type="ECO:0000256" key="17">
    <source>
        <dbReference type="PIRSR" id="PIRSR006337-3"/>
    </source>
</evidence>
<dbReference type="InterPro" id="IPR006047">
    <property type="entry name" value="GH13_cat_dom"/>
</dbReference>
<evidence type="ECO:0000256" key="12">
    <source>
        <dbReference type="ARBA" id="ARBA00034013"/>
    </source>
</evidence>
<dbReference type="PATRIC" id="fig|706587.4.peg.2829"/>
<keyword evidence="6" id="KW-0963">Cytoplasm</keyword>
<comment type="pathway">
    <text evidence="2 14">Glycan biosynthesis; trehalose biosynthesis.</text>
</comment>
<dbReference type="EMBL" id="CP003360">
    <property type="protein sequence ID" value="AFM25143.1"/>
    <property type="molecule type" value="Genomic_DNA"/>
</dbReference>
<evidence type="ECO:0000256" key="11">
    <source>
        <dbReference type="ARBA" id="ARBA00033284"/>
    </source>
</evidence>
<dbReference type="HOGENOM" id="CLU_020726_2_0_7"/>
<evidence type="ECO:0000256" key="8">
    <source>
        <dbReference type="ARBA" id="ARBA00023277"/>
    </source>
</evidence>
<sequence length="616" mass="69744">MASETIPVARYEGNGKCRFCVWAPIRNAVELHIVSAQERFITLDRDDRGYYSATATDVHPGDLYFYRLDREEEFPDPASRFQPQGVHGPSQVMSSEYAWKNDAWRGIPLKEYILYELHVGSFTPEGTFDGVEKRVAELRDLGVTALEIMPVAQFPGERNWGYDGVYPFAVQNSYGGPEGLKRLVDACHGAGLAAVLDVVYNHLGPEGSYLSKFGPYFTSRYHTPWGDAVNFDGPYSDEVRRYFIQNALYWLEEFRFDALRLDAIHGILDFSAKPFLEELSSAVHDLRERTNRHIYLIAECDRNDSRVTLPGACGGYGIDAQWNDDFHHALHVLLTSENQGYYADFGSLTHMAKAYREGFVYSGQYSIFRQRSHGIPSTMLTGEQLVVCSQNHDQVGNRLLGDRLTSLVPEDALRLAAGAVILSPFIPLLFMGEEYGEKAPFQYFVSHSDPDLVRAVREGRKMEFEAFRWQGECPDPQSQAIFQTAQLTPSLKEAAPHDKMYAYYRKLIDLRKTVQSLADLDKESMEVTEYEAQNVLVLRRWALDDEVIEILHFSASSSSITLQIPSGTWNTILDSGDPVWGGHGISLDDEFISRGEIVTRVHPYAFIVLRKMRSAV</sequence>
<dbReference type="InterPro" id="IPR044901">
    <property type="entry name" value="Trehalose_TreZ_E-set_sf"/>
</dbReference>
<dbReference type="NCBIfam" id="TIGR02402">
    <property type="entry name" value="trehalose_TreZ"/>
    <property type="match status" value="1"/>
</dbReference>
<dbReference type="Gene3D" id="1.10.10.760">
    <property type="entry name" value="E-set domains of sugar-utilizing enzymes"/>
    <property type="match status" value="1"/>
</dbReference>
<organism evidence="19 20">
    <name type="scientific">Desulfomonile tiedjei (strain ATCC 49306 / DSM 6799 / DCB-1)</name>
    <dbReference type="NCBI Taxonomy" id="706587"/>
    <lineage>
        <taxon>Bacteria</taxon>
        <taxon>Pseudomonadati</taxon>
        <taxon>Thermodesulfobacteriota</taxon>
        <taxon>Desulfomonilia</taxon>
        <taxon>Desulfomonilales</taxon>
        <taxon>Desulfomonilaceae</taxon>
        <taxon>Desulfomonile</taxon>
    </lineage>
</organism>
<dbReference type="InterPro" id="IPR012768">
    <property type="entry name" value="Trehalose_TreZ"/>
</dbReference>
<dbReference type="KEGG" id="dti:Desti_2462"/>
<dbReference type="GO" id="GO:0005992">
    <property type="term" value="P:trehalose biosynthetic process"/>
    <property type="evidence" value="ECO:0007669"/>
    <property type="project" value="UniProtKB-UniRule"/>
</dbReference>
<keyword evidence="8" id="KW-0119">Carbohydrate metabolism</keyword>
<evidence type="ECO:0000256" key="9">
    <source>
        <dbReference type="ARBA" id="ARBA00023295"/>
    </source>
</evidence>
<evidence type="ECO:0000259" key="18">
    <source>
        <dbReference type="SMART" id="SM00642"/>
    </source>
</evidence>
<feature type="site" description="Transition state stabilizer" evidence="17">
    <location>
        <position position="393"/>
    </location>
</feature>
<feature type="active site" description="Proton donor" evidence="15">
    <location>
        <position position="299"/>
    </location>
</feature>
<evidence type="ECO:0000313" key="19">
    <source>
        <dbReference type="EMBL" id="AFM25143.1"/>
    </source>
</evidence>
<dbReference type="Proteomes" id="UP000006055">
    <property type="component" value="Chromosome"/>
</dbReference>
<dbReference type="Gene3D" id="3.20.20.80">
    <property type="entry name" value="Glycosidases"/>
    <property type="match status" value="1"/>
</dbReference>
<dbReference type="UniPathway" id="UPA00299"/>
<proteinExistence type="inferred from homology"/>
<feature type="domain" description="Glycosyl hydrolase family 13 catalytic" evidence="18">
    <location>
        <begin position="116"/>
        <end position="460"/>
    </location>
</feature>
<feature type="active site" description="Nucleophile" evidence="15">
    <location>
        <position position="262"/>
    </location>
</feature>
<keyword evidence="9 14" id="KW-0326">Glycosidase</keyword>